<accession>A0ABX0XDC9</accession>
<gene>
    <name evidence="3" type="ORF">GGR27_002272</name>
</gene>
<comment type="caution">
    <text evidence="3">The sequence shown here is derived from an EMBL/GenBank/DDBJ whole genome shotgun (WGS) entry which is preliminary data.</text>
</comment>
<dbReference type="RefSeq" id="WP_168037526.1">
    <property type="nucleotide sequence ID" value="NZ_JAATJH010000003.1"/>
</dbReference>
<evidence type="ECO:0000313" key="4">
    <source>
        <dbReference type="Proteomes" id="UP000770785"/>
    </source>
</evidence>
<protein>
    <recommendedName>
        <fullName evidence="2">Chemotaxis methyl-accepting receptor HlyB-like 4HB MCP domain-containing protein</fullName>
    </recommendedName>
</protein>
<keyword evidence="1" id="KW-0472">Membrane</keyword>
<reference evidence="3 4" key="1">
    <citation type="submission" date="2020-03" db="EMBL/GenBank/DDBJ databases">
        <title>Genomic Encyclopedia of Type Strains, Phase IV (KMG-IV): sequencing the most valuable type-strain genomes for metagenomic binning, comparative biology and taxonomic classification.</title>
        <authorList>
            <person name="Goeker M."/>
        </authorList>
    </citation>
    <scope>NUCLEOTIDE SEQUENCE [LARGE SCALE GENOMIC DNA]</scope>
    <source>
        <strain evidence="3 4">DSM 105096</strain>
    </source>
</reference>
<keyword evidence="1" id="KW-0812">Transmembrane</keyword>
<evidence type="ECO:0000259" key="2">
    <source>
        <dbReference type="Pfam" id="PF12729"/>
    </source>
</evidence>
<feature type="transmembrane region" description="Helical" evidence="1">
    <location>
        <begin position="166"/>
        <end position="187"/>
    </location>
</feature>
<evidence type="ECO:0000256" key="1">
    <source>
        <dbReference type="SAM" id="Phobius"/>
    </source>
</evidence>
<dbReference type="Pfam" id="PF12729">
    <property type="entry name" value="4HB_MCP_1"/>
    <property type="match status" value="1"/>
</dbReference>
<dbReference type="EMBL" id="JAATJH010000003">
    <property type="protein sequence ID" value="NJC26762.1"/>
    <property type="molecule type" value="Genomic_DNA"/>
</dbReference>
<dbReference type="Proteomes" id="UP000770785">
    <property type="component" value="Unassembled WGS sequence"/>
</dbReference>
<proteinExistence type="predicted"/>
<name>A0ABX0XDC9_9BACT</name>
<keyword evidence="1" id="KW-1133">Transmembrane helix</keyword>
<evidence type="ECO:0000313" key="3">
    <source>
        <dbReference type="EMBL" id="NJC26762.1"/>
    </source>
</evidence>
<keyword evidence="4" id="KW-1185">Reference proteome</keyword>
<dbReference type="InterPro" id="IPR024478">
    <property type="entry name" value="HlyB_4HB_MCP"/>
</dbReference>
<sequence length="199" mass="22488">MATATKVKWIVGLVLLFLLFLATNLNDRKNYRTISNSVETIYADRLIAKGIIFNLAQLVQEKEIAYLAATVEQAPIGLESINQRMDTLVGQFGETSLTREEKEVFTRLQEHMSRLVTLENTESSVTQLRLQAANVRKSLYKLSDIQMEEGRNEMFASKRASATIDLFTYIELALLILIAIAILAIFAQEAKKDKAEELE</sequence>
<feature type="domain" description="Chemotaxis methyl-accepting receptor HlyB-like 4HB MCP" evidence="2">
    <location>
        <begin position="6"/>
        <end position="118"/>
    </location>
</feature>
<organism evidence="3 4">
    <name type="scientific">Neolewinella antarctica</name>
    <dbReference type="NCBI Taxonomy" id="442734"/>
    <lineage>
        <taxon>Bacteria</taxon>
        <taxon>Pseudomonadati</taxon>
        <taxon>Bacteroidota</taxon>
        <taxon>Saprospiria</taxon>
        <taxon>Saprospirales</taxon>
        <taxon>Lewinellaceae</taxon>
        <taxon>Neolewinella</taxon>
    </lineage>
</organism>